<dbReference type="PANTHER" id="PTHR47272">
    <property type="entry name" value="DDE_TNP_1_7 DOMAIN-CONTAINING PROTEIN"/>
    <property type="match status" value="1"/>
</dbReference>
<dbReference type="PANTHER" id="PTHR47272:SF2">
    <property type="entry name" value="PIGGYBAC TRANSPOSABLE ELEMENT-DERIVED PROTEIN 3-LIKE"/>
    <property type="match status" value="1"/>
</dbReference>
<feature type="domain" description="PiggyBac transposable element-derived protein" evidence="1">
    <location>
        <begin position="12"/>
        <end position="109"/>
    </location>
</feature>
<dbReference type="EMBL" id="ODYU01012534">
    <property type="protein sequence ID" value="SOQ58903.1"/>
    <property type="molecule type" value="Genomic_DNA"/>
</dbReference>
<accession>A0A2H1X0R7</accession>
<dbReference type="AlphaFoldDB" id="A0A2H1X0R7"/>
<organism evidence="2">
    <name type="scientific">Spodoptera frugiperda</name>
    <name type="common">Fall armyworm</name>
    <dbReference type="NCBI Taxonomy" id="7108"/>
    <lineage>
        <taxon>Eukaryota</taxon>
        <taxon>Metazoa</taxon>
        <taxon>Ecdysozoa</taxon>
        <taxon>Arthropoda</taxon>
        <taxon>Hexapoda</taxon>
        <taxon>Insecta</taxon>
        <taxon>Pterygota</taxon>
        <taxon>Neoptera</taxon>
        <taxon>Endopterygota</taxon>
        <taxon>Lepidoptera</taxon>
        <taxon>Glossata</taxon>
        <taxon>Ditrysia</taxon>
        <taxon>Noctuoidea</taxon>
        <taxon>Noctuidae</taxon>
        <taxon>Amphipyrinae</taxon>
        <taxon>Spodoptera</taxon>
    </lineage>
</organism>
<gene>
    <name evidence="2" type="ORF">SFRICE_016683</name>
</gene>
<dbReference type="InterPro" id="IPR029526">
    <property type="entry name" value="PGBD"/>
</dbReference>
<evidence type="ECO:0000259" key="1">
    <source>
        <dbReference type="Pfam" id="PF13843"/>
    </source>
</evidence>
<sequence length="180" mass="20857">MFMMMRTICKIKQKSLGAKVVIALCKTIQEKSATVYYDNFFTSLELIHYLRNEYGIFSLGTIRSNRLRGCQEMLLFDKPLAKNSRGASHQVVCNEKKLAVVKWYDKTRVDVDCSQIVKQYNAHMGGVDLADMLVSLYRSNFKTKRWYMALFAQTLDICANNARLLYRRDCQNSKKPLALK</sequence>
<reference evidence="2" key="1">
    <citation type="submission" date="2016-07" db="EMBL/GenBank/DDBJ databases">
        <authorList>
            <person name="Bretaudeau A."/>
        </authorList>
    </citation>
    <scope>NUCLEOTIDE SEQUENCE</scope>
    <source>
        <strain evidence="2">Rice</strain>
        <tissue evidence="2">Whole body</tissue>
    </source>
</reference>
<protein>
    <submittedName>
        <fullName evidence="2">SFRICE_016683</fullName>
    </submittedName>
</protein>
<evidence type="ECO:0000313" key="2">
    <source>
        <dbReference type="EMBL" id="SOQ58903.1"/>
    </source>
</evidence>
<dbReference type="Pfam" id="PF13843">
    <property type="entry name" value="DDE_Tnp_1_7"/>
    <property type="match status" value="2"/>
</dbReference>
<proteinExistence type="predicted"/>
<feature type="domain" description="PiggyBac transposable element-derived protein" evidence="1">
    <location>
        <begin position="111"/>
        <end position="162"/>
    </location>
</feature>
<name>A0A2H1X0R7_SPOFR</name>